<feature type="region of interest" description="Disordered" evidence="1">
    <location>
        <begin position="32"/>
        <end position="62"/>
    </location>
</feature>
<protein>
    <recommendedName>
        <fullName evidence="4">No apical meristem-associated C-terminal domain-containing protein</fullName>
    </recommendedName>
</protein>
<feature type="region of interest" description="Disordered" evidence="1">
    <location>
        <begin position="95"/>
        <end position="122"/>
    </location>
</feature>
<evidence type="ECO:0000313" key="3">
    <source>
        <dbReference type="Proteomes" id="UP001054821"/>
    </source>
</evidence>
<comment type="caution">
    <text evidence="2">The sequence shown here is derived from an EMBL/GenBank/DDBJ whole genome shotgun (WGS) entry which is preliminary data.</text>
</comment>
<name>A0AAD4VH86_PRUDU</name>
<organism evidence="2 3">
    <name type="scientific">Prunus dulcis</name>
    <name type="common">Almond</name>
    <name type="synonym">Amygdalus dulcis</name>
    <dbReference type="NCBI Taxonomy" id="3755"/>
    <lineage>
        <taxon>Eukaryota</taxon>
        <taxon>Viridiplantae</taxon>
        <taxon>Streptophyta</taxon>
        <taxon>Embryophyta</taxon>
        <taxon>Tracheophyta</taxon>
        <taxon>Spermatophyta</taxon>
        <taxon>Magnoliopsida</taxon>
        <taxon>eudicotyledons</taxon>
        <taxon>Gunneridae</taxon>
        <taxon>Pentapetalae</taxon>
        <taxon>rosids</taxon>
        <taxon>fabids</taxon>
        <taxon>Rosales</taxon>
        <taxon>Rosaceae</taxon>
        <taxon>Amygdaloideae</taxon>
        <taxon>Amygdaleae</taxon>
        <taxon>Prunus</taxon>
    </lineage>
</organism>
<reference evidence="2 3" key="1">
    <citation type="journal article" date="2022" name="G3 (Bethesda)">
        <title>Whole-genome sequence and methylome profiling of the almond [Prunus dulcis (Mill.) D.A. Webb] cultivar 'Nonpareil'.</title>
        <authorList>
            <person name="D'Amico-Willman K.M."/>
            <person name="Ouma W.Z."/>
            <person name="Meulia T."/>
            <person name="Sideli G.M."/>
            <person name="Gradziel T.M."/>
            <person name="Fresnedo-Ramirez J."/>
        </authorList>
    </citation>
    <scope>NUCLEOTIDE SEQUENCE [LARGE SCALE GENOMIC DNA]</scope>
    <source>
        <strain evidence="2">Clone GOH B32 T37-40</strain>
    </source>
</reference>
<keyword evidence="3" id="KW-1185">Reference proteome</keyword>
<proteinExistence type="predicted"/>
<dbReference type="AlphaFoldDB" id="A0AAD4VH86"/>
<dbReference type="EMBL" id="JAJFAZ020000006">
    <property type="protein sequence ID" value="KAI5323911.1"/>
    <property type="molecule type" value="Genomic_DNA"/>
</dbReference>
<evidence type="ECO:0000313" key="2">
    <source>
        <dbReference type="EMBL" id="KAI5323911.1"/>
    </source>
</evidence>
<evidence type="ECO:0000256" key="1">
    <source>
        <dbReference type="SAM" id="MobiDB-lite"/>
    </source>
</evidence>
<sequence>MAVNLTTVRKRKRPSSISIFVVVSLALNLPLDSPMNQDSPIQKDSRPIGRKATRAKRGSTSKNDCAKFLEQIAINDTLRIEKDMKRDEAFAREKEYAHKQDMDSKDRETMVMDTSHMSRETKSFWKQERRDVMRKMIFLDDGPSNTNWLNNENH</sequence>
<gene>
    <name evidence="2" type="ORF">L3X38_032984</name>
</gene>
<accession>A0AAD4VH86</accession>
<evidence type="ECO:0008006" key="4">
    <source>
        <dbReference type="Google" id="ProtNLM"/>
    </source>
</evidence>
<dbReference type="Proteomes" id="UP001054821">
    <property type="component" value="Chromosome 6"/>
</dbReference>
<feature type="compositionally biased region" description="Basic residues" evidence="1">
    <location>
        <begin position="48"/>
        <end position="59"/>
    </location>
</feature>